<comment type="similarity">
    <text evidence="2 13">Belongs to the glycosyl hydrolase 28 family.</text>
</comment>
<dbReference type="Pfam" id="PF00295">
    <property type="entry name" value="Glyco_hydro_28"/>
    <property type="match status" value="1"/>
</dbReference>
<sequence>MEVLKICPPSDQLLFSAAPADHSIPDRVTLAKRATCTPASLGDDQEDDTPALAAAIASCGDGGTIVLPAGITYSLRSMLEFTGCTNCDFQLEGTLKASDDTTYWATAEGMIYLDGINGATIRSLTGSGVMDGNGQTSYDQWAADPDFARPTAIYIVGGSDITVSGFTMKNVPNAFIGQKGGVTNVNYASLTMTAASKSTNAPANTDGFDIGESTYTTIKSVYVSNQDDCVAFKSGCNYVTVEDITCAGTNHGLNVGSLGETNADWVENIYVSGATMINCGKAAGIKLYPGGSAHGTATITNVTWNDITVSGCAYGAQIQSCYGNTAAYCAEYPSAATLTDVNFINIQGTTNTEYEPDVANIDCPADGTCGISFSGWDVVPPSGSAVNLCANTPSSIGLTCTSGASG</sequence>
<gene>
    <name evidence="14" type="ORF">L207DRAFT_620067</name>
</gene>
<organism evidence="14 15">
    <name type="scientific">Hyaloscypha variabilis (strain UAMH 11265 / GT02V1 / F)</name>
    <name type="common">Meliniomyces variabilis</name>
    <dbReference type="NCBI Taxonomy" id="1149755"/>
    <lineage>
        <taxon>Eukaryota</taxon>
        <taxon>Fungi</taxon>
        <taxon>Dikarya</taxon>
        <taxon>Ascomycota</taxon>
        <taxon>Pezizomycotina</taxon>
        <taxon>Leotiomycetes</taxon>
        <taxon>Helotiales</taxon>
        <taxon>Hyaloscyphaceae</taxon>
        <taxon>Hyaloscypha</taxon>
        <taxon>Hyaloscypha variabilis</taxon>
    </lineage>
</organism>
<dbReference type="SUPFAM" id="SSF51126">
    <property type="entry name" value="Pectin lyase-like"/>
    <property type="match status" value="1"/>
</dbReference>
<evidence type="ECO:0000313" key="15">
    <source>
        <dbReference type="Proteomes" id="UP000235786"/>
    </source>
</evidence>
<keyword evidence="7" id="KW-0325">Glycoprotein</keyword>
<dbReference type="PANTHER" id="PTHR31736:SF9">
    <property type="entry name" value="ENDO-XYLOGALACTURONAN HYDROLASE A-RELATED"/>
    <property type="match status" value="1"/>
</dbReference>
<evidence type="ECO:0000256" key="2">
    <source>
        <dbReference type="ARBA" id="ARBA00008834"/>
    </source>
</evidence>
<dbReference type="Gene3D" id="2.160.20.10">
    <property type="entry name" value="Single-stranded right-handed beta-helix, Pectin lyase-like"/>
    <property type="match status" value="1"/>
</dbReference>
<protein>
    <submittedName>
        <fullName evidence="14">Glycoside hydrolase family 28 protein</fullName>
    </submittedName>
</protein>
<dbReference type="GO" id="GO:0004650">
    <property type="term" value="F:polygalacturonase activity"/>
    <property type="evidence" value="ECO:0007669"/>
    <property type="project" value="InterPro"/>
</dbReference>
<dbReference type="Proteomes" id="UP000235786">
    <property type="component" value="Unassembled WGS sequence"/>
</dbReference>
<reference evidence="14 15" key="1">
    <citation type="submission" date="2016-04" db="EMBL/GenBank/DDBJ databases">
        <title>A degradative enzymes factory behind the ericoid mycorrhizal symbiosis.</title>
        <authorList>
            <consortium name="DOE Joint Genome Institute"/>
            <person name="Martino E."/>
            <person name="Morin E."/>
            <person name="Grelet G."/>
            <person name="Kuo A."/>
            <person name="Kohler A."/>
            <person name="Daghino S."/>
            <person name="Barry K."/>
            <person name="Choi C."/>
            <person name="Cichocki N."/>
            <person name="Clum A."/>
            <person name="Copeland A."/>
            <person name="Hainaut M."/>
            <person name="Haridas S."/>
            <person name="Labutti K."/>
            <person name="Lindquist E."/>
            <person name="Lipzen A."/>
            <person name="Khouja H.-R."/>
            <person name="Murat C."/>
            <person name="Ohm R."/>
            <person name="Olson A."/>
            <person name="Spatafora J."/>
            <person name="Veneault-Fourrey C."/>
            <person name="Henrissat B."/>
            <person name="Grigoriev I."/>
            <person name="Martin F."/>
            <person name="Perotto S."/>
        </authorList>
    </citation>
    <scope>NUCLEOTIDE SEQUENCE [LARGE SCALE GENOMIC DNA]</scope>
    <source>
        <strain evidence="14 15">F</strain>
    </source>
</reference>
<dbReference type="AlphaFoldDB" id="A0A2J6S219"/>
<keyword evidence="4" id="KW-0732">Signal</keyword>
<dbReference type="EMBL" id="KZ613941">
    <property type="protein sequence ID" value="PMD44820.1"/>
    <property type="molecule type" value="Genomic_DNA"/>
</dbReference>
<dbReference type="GO" id="GO:0045490">
    <property type="term" value="P:pectin catabolic process"/>
    <property type="evidence" value="ECO:0007669"/>
    <property type="project" value="UniProtKB-ARBA"/>
</dbReference>
<keyword evidence="3" id="KW-0964">Secreted</keyword>
<keyword evidence="11" id="KW-0624">Polysaccharide degradation</keyword>
<evidence type="ECO:0000313" key="14">
    <source>
        <dbReference type="EMBL" id="PMD44820.1"/>
    </source>
</evidence>
<dbReference type="GO" id="GO:0005576">
    <property type="term" value="C:extracellular region"/>
    <property type="evidence" value="ECO:0007669"/>
    <property type="project" value="UniProtKB-SubCell"/>
</dbReference>
<evidence type="ECO:0000256" key="5">
    <source>
        <dbReference type="ARBA" id="ARBA00022737"/>
    </source>
</evidence>
<dbReference type="PANTHER" id="PTHR31736">
    <property type="match status" value="1"/>
</dbReference>
<dbReference type="OrthoDB" id="187139at2759"/>
<keyword evidence="6 13" id="KW-0378">Hydrolase</keyword>
<evidence type="ECO:0000256" key="12">
    <source>
        <dbReference type="ARBA" id="ARBA00037278"/>
    </source>
</evidence>
<proteinExistence type="inferred from homology"/>
<keyword evidence="8" id="KW-0119">Carbohydrate metabolism</keyword>
<evidence type="ECO:0000256" key="3">
    <source>
        <dbReference type="ARBA" id="ARBA00022525"/>
    </source>
</evidence>
<evidence type="ECO:0000256" key="13">
    <source>
        <dbReference type="RuleBase" id="RU361169"/>
    </source>
</evidence>
<dbReference type="InterPro" id="IPR011050">
    <property type="entry name" value="Pectin_lyase_fold/virulence"/>
</dbReference>
<keyword evidence="10" id="KW-0961">Cell wall biogenesis/degradation</keyword>
<dbReference type="InterPro" id="IPR006626">
    <property type="entry name" value="PbH1"/>
</dbReference>
<evidence type="ECO:0000256" key="6">
    <source>
        <dbReference type="ARBA" id="ARBA00022801"/>
    </source>
</evidence>
<dbReference type="GO" id="GO:0071555">
    <property type="term" value="P:cell wall organization"/>
    <property type="evidence" value="ECO:0007669"/>
    <property type="project" value="UniProtKB-KW"/>
</dbReference>
<dbReference type="InterPro" id="IPR000743">
    <property type="entry name" value="Glyco_hydro_28"/>
</dbReference>
<name>A0A2J6S219_HYAVF</name>
<evidence type="ECO:0000256" key="10">
    <source>
        <dbReference type="ARBA" id="ARBA00023316"/>
    </source>
</evidence>
<keyword evidence="5" id="KW-0677">Repeat</keyword>
<evidence type="ECO:0000256" key="4">
    <source>
        <dbReference type="ARBA" id="ARBA00022729"/>
    </source>
</evidence>
<accession>A0A2J6S219</accession>
<evidence type="ECO:0000256" key="1">
    <source>
        <dbReference type="ARBA" id="ARBA00004613"/>
    </source>
</evidence>
<dbReference type="STRING" id="1149755.A0A2J6S219"/>
<evidence type="ECO:0000256" key="7">
    <source>
        <dbReference type="ARBA" id="ARBA00023180"/>
    </source>
</evidence>
<keyword evidence="15" id="KW-1185">Reference proteome</keyword>
<evidence type="ECO:0000256" key="11">
    <source>
        <dbReference type="ARBA" id="ARBA00023326"/>
    </source>
</evidence>
<evidence type="ECO:0000256" key="8">
    <source>
        <dbReference type="ARBA" id="ARBA00023277"/>
    </source>
</evidence>
<comment type="function">
    <text evidence="12">Pectinolytic enzyme involved in the degradation of xylogalacturonan (xga), a galacturonan backbone heavily substituted with xylose, and which is one important component of the hairy regions of pectin. Activity requires a galacturonic acid backbone substituted with xylose.</text>
</comment>
<dbReference type="InterPro" id="IPR012334">
    <property type="entry name" value="Pectin_lyas_fold"/>
</dbReference>
<comment type="subcellular location">
    <subcellularLocation>
        <location evidence="1">Secreted</location>
    </subcellularLocation>
</comment>
<dbReference type="SMART" id="SM00710">
    <property type="entry name" value="PbH1"/>
    <property type="match status" value="4"/>
</dbReference>
<evidence type="ECO:0000256" key="9">
    <source>
        <dbReference type="ARBA" id="ARBA00023295"/>
    </source>
</evidence>
<keyword evidence="9 13" id="KW-0326">Glycosidase</keyword>